<dbReference type="EMBL" id="JBHSMI010000012">
    <property type="protein sequence ID" value="MFC5402411.1"/>
    <property type="molecule type" value="Genomic_DNA"/>
</dbReference>
<gene>
    <name evidence="1" type="ORF">ACFPOF_06640</name>
</gene>
<dbReference type="RefSeq" id="WP_378130837.1">
    <property type="nucleotide sequence ID" value="NZ_JBHSMI010000012.1"/>
</dbReference>
<keyword evidence="2" id="KW-1185">Reference proteome</keyword>
<proteinExistence type="predicted"/>
<organism evidence="1 2">
    <name type="scientific">Cohnella soli</name>
    <dbReference type="NCBI Taxonomy" id="425005"/>
    <lineage>
        <taxon>Bacteria</taxon>
        <taxon>Bacillati</taxon>
        <taxon>Bacillota</taxon>
        <taxon>Bacilli</taxon>
        <taxon>Bacillales</taxon>
        <taxon>Paenibacillaceae</taxon>
        <taxon>Cohnella</taxon>
    </lineage>
</organism>
<reference evidence="2" key="1">
    <citation type="journal article" date="2019" name="Int. J. Syst. Evol. Microbiol.">
        <title>The Global Catalogue of Microorganisms (GCM) 10K type strain sequencing project: providing services to taxonomists for standard genome sequencing and annotation.</title>
        <authorList>
            <consortium name="The Broad Institute Genomics Platform"/>
            <consortium name="The Broad Institute Genome Sequencing Center for Infectious Disease"/>
            <person name="Wu L."/>
            <person name="Ma J."/>
        </authorList>
    </citation>
    <scope>NUCLEOTIDE SEQUENCE [LARGE SCALE GENOMIC DNA]</scope>
    <source>
        <strain evidence="2">CGMCC 1.18575</strain>
    </source>
</reference>
<name>A0ABW0HN08_9BACL</name>
<sequence>MFKKNKKPSIPARVTQEFVELLLLRLIGGENLDSALSSLSNLRFPSKIFELLDVDADLLLTELDNYSGHFVLLCAVLQEVKHEEPSKIADALALLKMRMVDLLYSLGQSDPTVFHSSTPPPKQYVRDMLQVLG</sequence>
<comment type="caution">
    <text evidence="1">The sequence shown here is derived from an EMBL/GenBank/DDBJ whole genome shotgun (WGS) entry which is preliminary data.</text>
</comment>
<accession>A0ABW0HN08</accession>
<dbReference type="Proteomes" id="UP001596113">
    <property type="component" value="Unassembled WGS sequence"/>
</dbReference>
<protein>
    <submittedName>
        <fullName evidence="1">Uncharacterized protein</fullName>
    </submittedName>
</protein>
<evidence type="ECO:0000313" key="2">
    <source>
        <dbReference type="Proteomes" id="UP001596113"/>
    </source>
</evidence>
<evidence type="ECO:0000313" key="1">
    <source>
        <dbReference type="EMBL" id="MFC5402411.1"/>
    </source>
</evidence>